<dbReference type="EMBL" id="OX459126">
    <property type="protein sequence ID" value="CAI9117370.1"/>
    <property type="molecule type" value="Genomic_DNA"/>
</dbReference>
<dbReference type="InterPro" id="IPR016024">
    <property type="entry name" value="ARM-type_fold"/>
</dbReference>
<dbReference type="SUPFAM" id="SSF48371">
    <property type="entry name" value="ARM repeat"/>
    <property type="match status" value="1"/>
</dbReference>
<dbReference type="PANTHER" id="PTHR46087:SF1">
    <property type="entry name" value="ARM REPEAT SUPERFAMILY PROTEIN"/>
    <property type="match status" value="1"/>
</dbReference>
<reference evidence="1" key="1">
    <citation type="submission" date="2023-03" db="EMBL/GenBank/DDBJ databases">
        <authorList>
            <person name="Julca I."/>
        </authorList>
    </citation>
    <scope>NUCLEOTIDE SEQUENCE</scope>
</reference>
<dbReference type="InterPro" id="IPR049152">
    <property type="entry name" value="EFR3-like_ARM"/>
</dbReference>
<dbReference type="PANTHER" id="PTHR46087">
    <property type="entry name" value="PUTATIVE, EXPRESSED-RELATED"/>
    <property type="match status" value="1"/>
</dbReference>
<evidence type="ECO:0000313" key="2">
    <source>
        <dbReference type="Proteomes" id="UP001161247"/>
    </source>
</evidence>
<organism evidence="1 2">
    <name type="scientific">Oldenlandia corymbosa var. corymbosa</name>
    <dbReference type="NCBI Taxonomy" id="529605"/>
    <lineage>
        <taxon>Eukaryota</taxon>
        <taxon>Viridiplantae</taxon>
        <taxon>Streptophyta</taxon>
        <taxon>Embryophyta</taxon>
        <taxon>Tracheophyta</taxon>
        <taxon>Spermatophyta</taxon>
        <taxon>Magnoliopsida</taxon>
        <taxon>eudicotyledons</taxon>
        <taxon>Gunneridae</taxon>
        <taxon>Pentapetalae</taxon>
        <taxon>asterids</taxon>
        <taxon>lamiids</taxon>
        <taxon>Gentianales</taxon>
        <taxon>Rubiaceae</taxon>
        <taxon>Rubioideae</taxon>
        <taxon>Spermacoceae</taxon>
        <taxon>Hedyotis-Oldenlandia complex</taxon>
        <taxon>Oldenlandia</taxon>
    </lineage>
</organism>
<dbReference type="Pfam" id="PF21052">
    <property type="entry name" value="EFR3_ARM"/>
    <property type="match status" value="1"/>
</dbReference>
<evidence type="ECO:0000313" key="1">
    <source>
        <dbReference type="EMBL" id="CAI9117370.1"/>
    </source>
</evidence>
<dbReference type="InterPro" id="IPR055296">
    <property type="entry name" value="SRL2-like"/>
</dbReference>
<name>A0AAV1ECI7_OLDCO</name>
<protein>
    <submittedName>
        <fullName evidence="1">OLC1v1018750C1</fullName>
    </submittedName>
</protein>
<accession>A0AAV1ECI7</accession>
<keyword evidence="2" id="KW-1185">Reference proteome</keyword>
<proteinExistence type="predicted"/>
<sequence length="970" mass="107548">MGVMSRKVVPACGNLCFFCPSMRARSRQPVKRYKKLLSEIFPRSQDAEPDDRKIGKLCEYVSKNPLRLPKITDYLEQRFYKDLRNEHFGSVKVVLVIYRKLLCSCKEQMPLFASSLLGIVRTLLEQPQYDELQILGCSLLVDFVNSQSNSTYMFNLEGLIPKLCQLARQVGDDDKAVRLRSAGMQVLAVMVQFMGKNSHISMDFDHIIAVTLENYLDIRTDLVNDPLSSANIIDSKIEITGEAAKNPSLWSKVCLCNMAQLAKEATTIRRVLEPLFHCFDSDNYWSAKNGIAFSVLAYLQTLLEESGESSHLLLSILVKHLDHKNVAKQYDMQIHIIDVTTQLGKNAKQQASVALVGALSDLLKHLRKCILNSFGYSSPKEASHKCIEDLQVALEKCISQLANKVGDIGPILDMLGVVLEGIPTGLIPARATIYAVHRAAQIVSTVPNITYHKKAFPDSLFHQLLLAMAHSDNETRAKAHHIFSTVLMPSLSTMLSHFDRNLPHTFSEQSPNMSSKMKFRSFSLLDENDAKSDLFDGEMEEEKLPVIDSLENISSKSSSGGQLNNSQDALPSGKKGLTSLRVSSHQVSLLLSSIWVQATSAENTPEDFEAMAHTYAIALLFTRSKASSSMALVRHFQLAFSLRSVSLENDGGLQPSQRRSLFTLASYMLIFLARACNLLVLIPVIKSSLTDETVDPYLKLVEDIRLQALSTTAMSDTKDYGSQNDELAALKSLSAIQSNDQQLKELVVSHFMTKSKRLSEDELSNIKNQLFERFSPDDAFPLGGPLFMDTPCPSSPIAQIEFQSIDEIIASTGLTDEDSFPDASGSQSGRKTSLSINSLDILGVNQLLESVLETARQVASLPVSSTPIPYDQVKKECEALVNGKQQKMLALQSFKLQQEAEALLLTNENSVKSTLLSNTVPDLSGELKFTKTEKIHGQTQMICAQECVQEQSFRLPPSSPYDKFLKAAGC</sequence>
<gene>
    <name evidence="1" type="ORF">OLC1_LOCUS23444</name>
</gene>
<dbReference type="Proteomes" id="UP001161247">
    <property type="component" value="Chromosome 9"/>
</dbReference>
<dbReference type="AlphaFoldDB" id="A0AAV1ECI7"/>